<proteinExistence type="predicted"/>
<sequence>MEQDKKEVCMIRIVFPVQSDEQAIDCKKKVQAVLADIPDIQIHFSLMSAPPSGQPK</sequence>
<protein>
    <submittedName>
        <fullName evidence="1">Uncharacterized protein</fullName>
    </submittedName>
</protein>
<dbReference type="EMBL" id="BARW01003507">
    <property type="protein sequence ID" value="GAI67848.1"/>
    <property type="molecule type" value="Genomic_DNA"/>
</dbReference>
<name>X1QHX8_9ZZZZ</name>
<comment type="caution">
    <text evidence="1">The sequence shown here is derived from an EMBL/GenBank/DDBJ whole genome shotgun (WGS) entry which is preliminary data.</text>
</comment>
<dbReference type="AlphaFoldDB" id="X1QHX8"/>
<gene>
    <name evidence="1" type="ORF">S12H4_08897</name>
</gene>
<evidence type="ECO:0000313" key="1">
    <source>
        <dbReference type="EMBL" id="GAI67848.1"/>
    </source>
</evidence>
<accession>X1QHX8</accession>
<organism evidence="1">
    <name type="scientific">marine sediment metagenome</name>
    <dbReference type="NCBI Taxonomy" id="412755"/>
    <lineage>
        <taxon>unclassified sequences</taxon>
        <taxon>metagenomes</taxon>
        <taxon>ecological metagenomes</taxon>
    </lineage>
</organism>
<reference evidence="1" key="1">
    <citation type="journal article" date="2014" name="Front. Microbiol.">
        <title>High frequency of phylogenetically diverse reductive dehalogenase-homologous genes in deep subseafloor sedimentary metagenomes.</title>
        <authorList>
            <person name="Kawai M."/>
            <person name="Futagami T."/>
            <person name="Toyoda A."/>
            <person name="Takaki Y."/>
            <person name="Nishi S."/>
            <person name="Hori S."/>
            <person name="Arai W."/>
            <person name="Tsubouchi T."/>
            <person name="Morono Y."/>
            <person name="Uchiyama I."/>
            <person name="Ito T."/>
            <person name="Fujiyama A."/>
            <person name="Inagaki F."/>
            <person name="Takami H."/>
        </authorList>
    </citation>
    <scope>NUCLEOTIDE SEQUENCE</scope>
    <source>
        <strain evidence="1">Expedition CK06-06</strain>
    </source>
</reference>